<protein>
    <recommendedName>
        <fullName evidence="3">Fe-S cluster assembly iron-binding protein IscA</fullName>
    </recommendedName>
</protein>
<accession>A0A1I3B175</accession>
<dbReference type="OrthoDB" id="1798434at2"/>
<name>A0A1I3B175_9FIRM</name>
<dbReference type="STRING" id="69895.SAMN05192551_101515"/>
<dbReference type="Proteomes" id="UP000199287">
    <property type="component" value="Unassembled WGS sequence"/>
</dbReference>
<dbReference type="NCBIfam" id="NF041239">
    <property type="entry name" value="Moor_selen_rel"/>
    <property type="match status" value="1"/>
</dbReference>
<dbReference type="AlphaFoldDB" id="A0A1I3B175"/>
<evidence type="ECO:0000313" key="2">
    <source>
        <dbReference type="Proteomes" id="UP000199287"/>
    </source>
</evidence>
<sequence length="96" mass="11363">MEVKMDQDTYEYLKKKGGKISIDLMIPKGCCGGSMIPNIIFNHPPEKKMFKFHKLTYEDLEIYVDKVMDFRDNMVELELKKKMFIKDIELPTLQLL</sequence>
<gene>
    <name evidence="1" type="ORF">SAMN05192551_101515</name>
</gene>
<keyword evidence="2" id="KW-1185">Reference proteome</keyword>
<proteinExistence type="predicted"/>
<evidence type="ECO:0000313" key="1">
    <source>
        <dbReference type="EMBL" id="SFH55940.1"/>
    </source>
</evidence>
<dbReference type="EMBL" id="FOQA01000001">
    <property type="protein sequence ID" value="SFH55940.1"/>
    <property type="molecule type" value="Genomic_DNA"/>
</dbReference>
<organism evidence="1 2">
    <name type="scientific">Tindallia magadiensis</name>
    <dbReference type="NCBI Taxonomy" id="69895"/>
    <lineage>
        <taxon>Bacteria</taxon>
        <taxon>Bacillati</taxon>
        <taxon>Bacillota</taxon>
        <taxon>Clostridia</taxon>
        <taxon>Peptostreptococcales</taxon>
        <taxon>Tindalliaceae</taxon>
        <taxon>Tindallia</taxon>
    </lineage>
</organism>
<evidence type="ECO:0008006" key="3">
    <source>
        <dbReference type="Google" id="ProtNLM"/>
    </source>
</evidence>
<dbReference type="RefSeq" id="WP_093369331.1">
    <property type="nucleotide sequence ID" value="NZ_FOQA01000001.1"/>
</dbReference>
<reference evidence="2" key="1">
    <citation type="submission" date="2016-10" db="EMBL/GenBank/DDBJ databases">
        <authorList>
            <person name="Varghese N."/>
            <person name="Submissions S."/>
        </authorList>
    </citation>
    <scope>NUCLEOTIDE SEQUENCE [LARGE SCALE GENOMIC DNA]</scope>
    <source>
        <strain evidence="2">Z-7934</strain>
    </source>
</reference>
<dbReference type="InterPro" id="IPR049744">
    <property type="entry name" value="CC/Se_fam"/>
</dbReference>